<evidence type="ECO:0000313" key="4">
    <source>
        <dbReference type="Proteomes" id="UP000177870"/>
    </source>
</evidence>
<dbReference type="STRING" id="1458985.BJP34_32565"/>
<dbReference type="PANTHER" id="PTHR43861">
    <property type="entry name" value="TRANS-ACONITATE 2-METHYLTRANSFERASE-RELATED"/>
    <property type="match status" value="1"/>
</dbReference>
<evidence type="ECO:0000313" key="3">
    <source>
        <dbReference type="EMBL" id="AOX03536.1"/>
    </source>
</evidence>
<reference evidence="4" key="1">
    <citation type="submission" date="2016-10" db="EMBL/GenBank/DDBJ databases">
        <title>Comparative genomics uncovers the prolific and rare metabolic potential of the cyanobacterial genus Moorea.</title>
        <authorList>
            <person name="Leao T."/>
            <person name="Castelao G."/>
            <person name="Korobeynikov A."/>
            <person name="Monroe E.A."/>
            <person name="Podell S."/>
            <person name="Glukhov E."/>
            <person name="Allen E."/>
            <person name="Gerwick W.H."/>
            <person name="Gerwick L."/>
        </authorList>
    </citation>
    <scope>NUCLEOTIDE SEQUENCE [LARGE SCALE GENOMIC DNA]</scope>
    <source>
        <strain evidence="4">PAL-8-15-08-1</strain>
    </source>
</reference>
<evidence type="ECO:0000259" key="2">
    <source>
        <dbReference type="Pfam" id="PF13649"/>
    </source>
</evidence>
<dbReference type="InterPro" id="IPR041698">
    <property type="entry name" value="Methyltransf_25"/>
</dbReference>
<proteinExistence type="predicted"/>
<dbReference type="GO" id="GO:0016740">
    <property type="term" value="F:transferase activity"/>
    <property type="evidence" value="ECO:0007669"/>
    <property type="project" value="UniProtKB-KW"/>
</dbReference>
<evidence type="ECO:0000256" key="1">
    <source>
        <dbReference type="ARBA" id="ARBA00022679"/>
    </source>
</evidence>
<feature type="domain" description="Methyltransferase" evidence="2">
    <location>
        <begin position="51"/>
        <end position="123"/>
    </location>
</feature>
<protein>
    <recommendedName>
        <fullName evidence="2">Methyltransferase domain-containing protein</fullName>
    </recommendedName>
</protein>
<organism evidence="3 4">
    <name type="scientific">Moorena producens PAL-8-15-08-1</name>
    <dbReference type="NCBI Taxonomy" id="1458985"/>
    <lineage>
        <taxon>Bacteria</taxon>
        <taxon>Bacillati</taxon>
        <taxon>Cyanobacteriota</taxon>
        <taxon>Cyanophyceae</taxon>
        <taxon>Coleofasciculales</taxon>
        <taxon>Coleofasciculaceae</taxon>
        <taxon>Moorena</taxon>
    </lineage>
</organism>
<dbReference type="Gene3D" id="3.40.50.150">
    <property type="entry name" value="Vaccinia Virus protein VP39"/>
    <property type="match status" value="1"/>
</dbReference>
<dbReference type="KEGG" id="mpro:BJP34_32565"/>
<dbReference type="OrthoDB" id="9808140at2"/>
<dbReference type="RefSeq" id="WP_070395910.1">
    <property type="nucleotide sequence ID" value="NZ_CP017599.1"/>
</dbReference>
<dbReference type="AlphaFoldDB" id="A0A1D8U1G7"/>
<keyword evidence="1" id="KW-0808">Transferase</keyword>
<accession>A0A1D8U1G7</accession>
<dbReference type="InterPro" id="IPR029063">
    <property type="entry name" value="SAM-dependent_MTases_sf"/>
</dbReference>
<name>A0A1D8U1G7_9CYAN</name>
<dbReference type="Proteomes" id="UP000177870">
    <property type="component" value="Chromosome"/>
</dbReference>
<dbReference type="EMBL" id="CP017599">
    <property type="protein sequence ID" value="AOX03536.1"/>
    <property type="molecule type" value="Genomic_DNA"/>
</dbReference>
<gene>
    <name evidence="3" type="ORF">BJP34_32565</name>
</gene>
<dbReference type="Pfam" id="PF13649">
    <property type="entry name" value="Methyltransf_25"/>
    <property type="match status" value="1"/>
</dbReference>
<sequence>MGKQKSSDLVSVDNKYTELAKYYDNFMTSGYYDYQDYATSLQEILGERRKILDMGLGTGLLTEQMLLLENYHITGIDFSPAMLAQAEVRLKDTSVRLVCADIEDYEISETFEAVISTGGVLSISYREKEKQYRLYSYCSNKDAQIRLLNKLYDLLDKDGILCISIQGEHTNYEMPIKDGIVYAQKTNFGEQSLQKTYKFSENGKILSQQQVRLLFFDEIEYLSMFATAGFSLVGQERTQKFCIFRKNELKKG</sequence>
<dbReference type="CDD" id="cd02440">
    <property type="entry name" value="AdoMet_MTases"/>
    <property type="match status" value="1"/>
</dbReference>
<dbReference type="SUPFAM" id="SSF53335">
    <property type="entry name" value="S-adenosyl-L-methionine-dependent methyltransferases"/>
    <property type="match status" value="1"/>
</dbReference>